<dbReference type="InterPro" id="IPR011042">
    <property type="entry name" value="6-blade_b-propeller_TolB-like"/>
</dbReference>
<dbReference type="PANTHER" id="PTHR10426:SF88">
    <property type="entry name" value="ADIPOCYTE PLASMA MEMBRANE-ASSOCIATED PROTEIN HEMOMUCIN-RELATED"/>
    <property type="match status" value="1"/>
</dbReference>
<organism evidence="1 2">
    <name type="scientific">Metarhizobium album</name>
    <dbReference type="NCBI Taxonomy" id="2182425"/>
    <lineage>
        <taxon>Bacteria</taxon>
        <taxon>Pseudomonadati</taxon>
        <taxon>Pseudomonadota</taxon>
        <taxon>Alphaproteobacteria</taxon>
        <taxon>Hyphomicrobiales</taxon>
        <taxon>Rhizobiaceae</taxon>
        <taxon>Metarhizobium</taxon>
    </lineage>
</organism>
<dbReference type="AlphaFoldDB" id="A0A2U2DJQ3"/>
<keyword evidence="2" id="KW-1185">Reference proteome</keyword>
<dbReference type="RefSeq" id="WP_109461007.1">
    <property type="nucleotide sequence ID" value="NZ_QFBC01000015.1"/>
</dbReference>
<reference evidence="1 2" key="1">
    <citation type="submission" date="2018-05" db="EMBL/GenBank/DDBJ databases">
        <title>The draft genome of strain NS-104.</title>
        <authorList>
            <person name="Hang P."/>
            <person name="Jiang J."/>
        </authorList>
    </citation>
    <scope>NUCLEOTIDE SEQUENCE [LARGE SCALE GENOMIC DNA]</scope>
    <source>
        <strain evidence="1 2">NS-104</strain>
    </source>
</reference>
<dbReference type="GO" id="GO:0016787">
    <property type="term" value="F:hydrolase activity"/>
    <property type="evidence" value="ECO:0007669"/>
    <property type="project" value="TreeGrafter"/>
</dbReference>
<dbReference type="PANTHER" id="PTHR10426">
    <property type="entry name" value="STRICTOSIDINE SYNTHASE-RELATED"/>
    <property type="match status" value="1"/>
</dbReference>
<dbReference type="EMBL" id="QFBC01000015">
    <property type="protein sequence ID" value="PWE53536.1"/>
    <property type="molecule type" value="Genomic_DNA"/>
</dbReference>
<proteinExistence type="predicted"/>
<accession>A0A2U2DJQ3</accession>
<gene>
    <name evidence="1" type="ORF">DEM27_25200</name>
</gene>
<protein>
    <recommendedName>
        <fullName evidence="3">Strictosidine synthase</fullName>
    </recommendedName>
</protein>
<dbReference type="OrthoDB" id="8872498at2"/>
<evidence type="ECO:0008006" key="3">
    <source>
        <dbReference type="Google" id="ProtNLM"/>
    </source>
</evidence>
<dbReference type="Proteomes" id="UP000245252">
    <property type="component" value="Unassembled WGS sequence"/>
</dbReference>
<comment type="caution">
    <text evidence="1">The sequence shown here is derived from an EMBL/GenBank/DDBJ whole genome shotgun (WGS) entry which is preliminary data.</text>
</comment>
<name>A0A2U2DJQ3_9HYPH</name>
<evidence type="ECO:0000313" key="2">
    <source>
        <dbReference type="Proteomes" id="UP000245252"/>
    </source>
</evidence>
<evidence type="ECO:0000313" key="1">
    <source>
        <dbReference type="EMBL" id="PWE53536.1"/>
    </source>
</evidence>
<sequence length="363" mass="39025">MNFLRKLLGRDEWAITLPVLDGPLLPNQALEEAETFAELAGADNLVATEKGLVASSGNRLFRYEAAGQGEVIAEFDQPISAATAAKGMLAIGIDGDGVVIQGGQHGGRTFKDAGGRKFGCVTALTFLDANTLLMANGSDAVPASQWRRDLMQKGASGSLWKLDLKTGTATCIADGLAWPAGIATTGSNRIYVSESWRHRVLAIDLSSGAREPVLEHLPAYPARISPAYDAGYWLSFYSVRNQLVEFILREDTYRARMLAEVPEPFWMAPSLASGLSFREPMQGSQLKQMGVLKPYAVTRSYGLVANCDARMRPLASFHSRADGTAHGTVAACEVGDDLLVASRGGGRILRLPGVANGHREFQR</sequence>
<dbReference type="SUPFAM" id="SSF101898">
    <property type="entry name" value="NHL repeat"/>
    <property type="match status" value="1"/>
</dbReference>
<dbReference type="Gene3D" id="2.120.10.30">
    <property type="entry name" value="TolB, C-terminal domain"/>
    <property type="match status" value="1"/>
</dbReference>